<dbReference type="GO" id="GO:0042802">
    <property type="term" value="F:identical protein binding"/>
    <property type="evidence" value="ECO:0007669"/>
    <property type="project" value="TreeGrafter"/>
</dbReference>
<feature type="transmembrane region" description="Helical" evidence="1">
    <location>
        <begin position="194"/>
        <end position="214"/>
    </location>
</feature>
<proteinExistence type="predicted"/>
<dbReference type="KEGG" id="amur:ADH66_03865"/>
<feature type="transmembrane region" description="Helical" evidence="1">
    <location>
        <begin position="83"/>
        <end position="105"/>
    </location>
</feature>
<protein>
    <submittedName>
        <fullName evidence="4">GHKL domain-containing protein</fullName>
    </submittedName>
</protein>
<evidence type="ECO:0000313" key="4">
    <source>
        <dbReference type="EMBL" id="QQR29146.1"/>
    </source>
</evidence>
<feature type="transmembrane region" description="Helical" evidence="1">
    <location>
        <begin position="34"/>
        <end position="52"/>
    </location>
</feature>
<evidence type="ECO:0000259" key="2">
    <source>
        <dbReference type="Pfam" id="PF14501"/>
    </source>
</evidence>
<evidence type="ECO:0000256" key="1">
    <source>
        <dbReference type="SAM" id="Phobius"/>
    </source>
</evidence>
<dbReference type="Pfam" id="PF14501">
    <property type="entry name" value="HATPase_c_5"/>
    <property type="match status" value="1"/>
</dbReference>
<accession>A0A1Z2XN63</accession>
<reference evidence="5" key="2">
    <citation type="submission" date="2017-05" db="EMBL/GenBank/DDBJ databases">
        <title>Improved OligoMM genomes.</title>
        <authorList>
            <person name="Garzetti D."/>
        </authorList>
    </citation>
    <scope>NUCLEOTIDE SEQUENCE [LARGE SCALE GENOMIC DNA]</scope>
    <source>
        <strain evidence="5">KB18</strain>
    </source>
</reference>
<dbReference type="PANTHER" id="PTHR40448:SF1">
    <property type="entry name" value="TWO-COMPONENT SENSOR HISTIDINE KINASE"/>
    <property type="match status" value="1"/>
</dbReference>
<dbReference type="EMBL" id="CP065321">
    <property type="protein sequence ID" value="QQR29146.1"/>
    <property type="molecule type" value="Genomic_DNA"/>
</dbReference>
<dbReference type="EMBL" id="CP021422">
    <property type="protein sequence ID" value="ASB39857.1"/>
    <property type="molecule type" value="Genomic_DNA"/>
</dbReference>
<feature type="transmembrane region" description="Helical" evidence="1">
    <location>
        <begin position="58"/>
        <end position="76"/>
    </location>
</feature>
<gene>
    <name evidence="3" type="ORF">ADH66_03865</name>
    <name evidence="4" type="ORF">I5Q82_13930</name>
</gene>
<feature type="transmembrane region" description="Helical" evidence="1">
    <location>
        <begin position="153"/>
        <end position="174"/>
    </location>
</feature>
<organism evidence="4 6">
    <name type="scientific">Acutalibacter muris</name>
    <dbReference type="NCBI Taxonomy" id="1796620"/>
    <lineage>
        <taxon>Bacteria</taxon>
        <taxon>Bacillati</taxon>
        <taxon>Bacillota</taxon>
        <taxon>Clostridia</taxon>
        <taxon>Eubacteriales</taxon>
        <taxon>Acutalibacteraceae</taxon>
        <taxon>Acutalibacter</taxon>
    </lineage>
</organism>
<sequence>MDYFSLIMDMVSIVGQGVAHIFFVSRLTGKERRLWHFAVYCLTLCGIQGLALRLGDNGIFSIATGILGLYAINRFAFRNQRPISWLAAVLAFYVSQLSFGFINSVEAVVVPPFFGSPLLYLLLLVAQVLYFVLCICCYRAVRKLLAWTEDSQTPYIGLLLFPGLFFFAAELYILQTSYSFFDPAISLAEVGKHSTLLLLQIMGLAALLCTLYAYRQLCQGFQAKAELQSLTQAAHTQKVYITEAQARYEQTKSFRHDIKNHLSVLDGLLKSGKLEEGRGYLKRLETVSEALSFPYQTGNPVVDILLGEKLGLAKEIAAEVSLVLPKPCGIDDFDLCVLFANALDNAIAACRALEGAKALRISGKRQGDFYLLAFENTCSEEPLPPAGTGLSNIKAVAEKYHGAVLTEKNGRQYYLSVLMNTSALQ</sequence>
<keyword evidence="1" id="KW-0812">Transmembrane</keyword>
<keyword evidence="1" id="KW-0472">Membrane</keyword>
<dbReference type="SUPFAM" id="SSF55874">
    <property type="entry name" value="ATPase domain of HSP90 chaperone/DNA topoisomerase II/histidine kinase"/>
    <property type="match status" value="1"/>
</dbReference>
<reference evidence="4 6" key="3">
    <citation type="submission" date="2020-11" db="EMBL/GenBank/DDBJ databases">
        <title>Closed and high quality bacterial genomes of the OMM12 community.</title>
        <authorList>
            <person name="Marbouty M."/>
            <person name="Lamy-Besnier Q."/>
            <person name="Debarbieux L."/>
            <person name="Koszul R."/>
        </authorList>
    </citation>
    <scope>NUCLEOTIDE SEQUENCE [LARGE SCALE GENOMIC DNA]</scope>
    <source>
        <strain evidence="4 6">KB18</strain>
    </source>
</reference>
<dbReference type="Proteomes" id="UP000196710">
    <property type="component" value="Chromosome"/>
</dbReference>
<reference evidence="3" key="1">
    <citation type="journal article" date="2017" name="Genome Announc.">
        <title>High-Quality Whole-Genome Sequences of the Oligo-Mouse-Microbiota Bacterial Community.</title>
        <authorList>
            <person name="Garzetti D."/>
            <person name="Brugiroux S."/>
            <person name="Bunk B."/>
            <person name="Pukall R."/>
            <person name="McCoy K.D."/>
            <person name="Macpherson A.J."/>
            <person name="Stecher B."/>
        </authorList>
    </citation>
    <scope>NUCLEOTIDE SEQUENCE</scope>
    <source>
        <strain evidence="3">KB18</strain>
    </source>
</reference>
<dbReference type="PANTHER" id="PTHR40448">
    <property type="entry name" value="TWO-COMPONENT SENSOR HISTIDINE KINASE"/>
    <property type="match status" value="1"/>
</dbReference>
<evidence type="ECO:0000313" key="5">
    <source>
        <dbReference type="Proteomes" id="UP000196710"/>
    </source>
</evidence>
<feature type="transmembrane region" description="Helical" evidence="1">
    <location>
        <begin position="117"/>
        <end position="141"/>
    </location>
</feature>
<dbReference type="AlphaFoldDB" id="A0A1Z2XN63"/>
<name>A0A1Z2XN63_9FIRM</name>
<feature type="domain" description="Sensor histidine kinase NatK-like C-terminal" evidence="2">
    <location>
        <begin position="333"/>
        <end position="419"/>
    </location>
</feature>
<dbReference type="CDD" id="cd16935">
    <property type="entry name" value="HATPase_AgrC-ComD-like"/>
    <property type="match status" value="1"/>
</dbReference>
<keyword evidence="1" id="KW-1133">Transmembrane helix</keyword>
<keyword evidence="5" id="KW-1185">Reference proteome</keyword>
<dbReference type="InterPro" id="IPR032834">
    <property type="entry name" value="NatK-like_C"/>
</dbReference>
<dbReference type="Proteomes" id="UP000596035">
    <property type="component" value="Chromosome"/>
</dbReference>
<feature type="transmembrane region" description="Helical" evidence="1">
    <location>
        <begin position="6"/>
        <end position="27"/>
    </location>
</feature>
<dbReference type="RefSeq" id="WP_066535491.1">
    <property type="nucleotide sequence ID" value="NZ_CP021422.1"/>
</dbReference>
<evidence type="ECO:0000313" key="3">
    <source>
        <dbReference type="EMBL" id="ASB39857.1"/>
    </source>
</evidence>
<evidence type="ECO:0000313" key="6">
    <source>
        <dbReference type="Proteomes" id="UP000596035"/>
    </source>
</evidence>
<dbReference type="InterPro" id="IPR036890">
    <property type="entry name" value="HATPase_C_sf"/>
</dbReference>